<dbReference type="Gene3D" id="2.60.120.10">
    <property type="entry name" value="Jelly Rolls"/>
    <property type="match status" value="1"/>
</dbReference>
<accession>A0A4Q4ZC24</accession>
<dbReference type="InterPro" id="IPR005913">
    <property type="entry name" value="dTDP_dehydrorham_reduct"/>
</dbReference>
<name>A0A4Q4ZC24_9ACTN</name>
<dbReference type="GO" id="GO:0008831">
    <property type="term" value="F:dTDP-4-dehydrorhamnose reductase activity"/>
    <property type="evidence" value="ECO:0007669"/>
    <property type="project" value="UniProtKB-EC"/>
</dbReference>
<comment type="similarity">
    <text evidence="1">Belongs to the dTDP-4-dehydrorhamnose 3,5-epimerase family.</text>
</comment>
<dbReference type="AlphaFoldDB" id="A0A4Q4ZC24"/>
<comment type="pathway">
    <text evidence="5">Carbohydrate biosynthesis; dTDP-L-rhamnose biosynthesis.</text>
</comment>
<evidence type="ECO:0000313" key="8">
    <source>
        <dbReference type="Proteomes" id="UP000295198"/>
    </source>
</evidence>
<dbReference type="Pfam" id="PF04321">
    <property type="entry name" value="RmlD_sub_bind"/>
    <property type="match status" value="1"/>
</dbReference>
<dbReference type="EMBL" id="SDKM01000018">
    <property type="protein sequence ID" value="RYP85218.1"/>
    <property type="molecule type" value="Genomic_DNA"/>
</dbReference>
<dbReference type="InterPro" id="IPR011051">
    <property type="entry name" value="RmlC_Cupin_sf"/>
</dbReference>
<reference evidence="7 8" key="1">
    <citation type="submission" date="2019-01" db="EMBL/GenBank/DDBJ databases">
        <title>Nocardioides guangzhouensis sp. nov., an actinobacterium isolated from soil.</title>
        <authorList>
            <person name="Fu Y."/>
            <person name="Cai Y."/>
            <person name="Lin Z."/>
            <person name="Chen P."/>
        </authorList>
    </citation>
    <scope>NUCLEOTIDE SEQUENCE [LARGE SCALE GENOMIC DNA]</scope>
    <source>
        <strain evidence="7 8">130</strain>
    </source>
</reference>
<keyword evidence="5" id="KW-0560">Oxidoreductase</keyword>
<proteinExistence type="inferred from homology"/>
<organism evidence="7 8">
    <name type="scientific">Nocardioides guangzhouensis</name>
    <dbReference type="NCBI Taxonomy" id="2497878"/>
    <lineage>
        <taxon>Bacteria</taxon>
        <taxon>Bacillati</taxon>
        <taxon>Actinomycetota</taxon>
        <taxon>Actinomycetes</taxon>
        <taxon>Propionibacteriales</taxon>
        <taxon>Nocardioidaceae</taxon>
        <taxon>Nocardioides</taxon>
    </lineage>
</organism>
<comment type="function">
    <text evidence="5">Catalyzes the reduction of dTDP-6-deoxy-L-lyxo-4-hexulose to yield dTDP-L-rhamnose.</text>
</comment>
<dbReference type="Gene3D" id="3.90.25.10">
    <property type="entry name" value="UDP-galactose 4-epimerase, domain 1"/>
    <property type="match status" value="1"/>
</dbReference>
<comment type="similarity">
    <text evidence="2 5">Belongs to the dTDP-4-dehydrorhamnose reductase family.</text>
</comment>
<evidence type="ECO:0000256" key="3">
    <source>
        <dbReference type="PIRSR" id="PIRSR600888-1"/>
    </source>
</evidence>
<dbReference type="CDD" id="cd05254">
    <property type="entry name" value="dTDP_HR_like_SDR_e"/>
    <property type="match status" value="1"/>
</dbReference>
<evidence type="ECO:0000256" key="5">
    <source>
        <dbReference type="RuleBase" id="RU364082"/>
    </source>
</evidence>
<dbReference type="UniPathway" id="UPA00124"/>
<protein>
    <recommendedName>
        <fullName evidence="5">dTDP-4-dehydrorhamnose reductase</fullName>
        <ecNumber evidence="5">1.1.1.133</ecNumber>
    </recommendedName>
</protein>
<feature type="domain" description="RmlD-like substrate binding" evidence="6">
    <location>
        <begin position="185"/>
        <end position="458"/>
    </location>
</feature>
<dbReference type="GO" id="GO:0008830">
    <property type="term" value="F:dTDP-4-dehydrorhamnose 3,5-epimerase activity"/>
    <property type="evidence" value="ECO:0007669"/>
    <property type="project" value="InterPro"/>
</dbReference>
<sequence>MGGISVQTTPVPGLLVVHLDVREDPRGWFKENWQREKMVAHGVPDFGPVQNNISFNGRAGTTRGIHAEPWDKFVSVGSGRAFGAWVDLRAGDSFGAVFTVELTPWVAVFVPRGVGNSFQTLEDATSYTYLVNEHWRPDASYAALALDDPTVAIPWPIPLAQSEVSAKDLHDNPRLAEVVPMPPRRTLVLGADGQLGRALREVFPDAHAVGRSELDLSDLDEIRSWPWSEYDTIINAAAWTAVDAAEDQRGPVWSVNASAPAELASVARDFRMTLVHYSTDYVFDGTRPLHAEDEPLSPLGIYGQSKAAAELAIAGAPRHFILRTSWLVGDGANFVRTMAALADRGVSPQVVDDQFGRLTFADELARATKHLLDTSSPFGTYHVSNSGEPTSWCEVAREVFRLRGRDPQDVSEVSTVEYFRDRPGAPRPRHSTFALEKLADTGFRPADALPALAAYVAELPRG</sequence>
<dbReference type="PANTHER" id="PTHR10491:SF4">
    <property type="entry name" value="METHIONINE ADENOSYLTRANSFERASE 2 SUBUNIT BETA"/>
    <property type="match status" value="1"/>
</dbReference>
<feature type="active site" description="Proton acceptor" evidence="3">
    <location>
        <position position="66"/>
    </location>
</feature>
<evidence type="ECO:0000256" key="1">
    <source>
        <dbReference type="ARBA" id="ARBA00010154"/>
    </source>
</evidence>
<gene>
    <name evidence="7" type="ORF">EKO23_13250</name>
</gene>
<dbReference type="EC" id="1.1.1.133" evidence="5"/>
<dbReference type="Gene3D" id="3.40.50.720">
    <property type="entry name" value="NAD(P)-binding Rossmann-like Domain"/>
    <property type="match status" value="1"/>
</dbReference>
<dbReference type="PANTHER" id="PTHR10491">
    <property type="entry name" value="DTDP-4-DEHYDRORHAMNOSE REDUCTASE"/>
    <property type="match status" value="1"/>
</dbReference>
<dbReference type="InterPro" id="IPR029903">
    <property type="entry name" value="RmlD-like-bd"/>
</dbReference>
<evidence type="ECO:0000256" key="2">
    <source>
        <dbReference type="ARBA" id="ARBA00010944"/>
    </source>
</evidence>
<dbReference type="InterPro" id="IPR036291">
    <property type="entry name" value="NAD(P)-bd_dom_sf"/>
</dbReference>
<dbReference type="Pfam" id="PF00908">
    <property type="entry name" value="dTDP_sugar_isom"/>
    <property type="match status" value="1"/>
</dbReference>
<dbReference type="GO" id="GO:0019305">
    <property type="term" value="P:dTDP-rhamnose biosynthetic process"/>
    <property type="evidence" value="ECO:0007669"/>
    <property type="project" value="UniProtKB-UniPathway"/>
</dbReference>
<feature type="active site" description="Proton donor" evidence="3">
    <location>
        <position position="129"/>
    </location>
</feature>
<comment type="caution">
    <text evidence="7">The sequence shown here is derived from an EMBL/GenBank/DDBJ whole genome shotgun (WGS) entry which is preliminary data.</text>
</comment>
<dbReference type="SUPFAM" id="SSF51182">
    <property type="entry name" value="RmlC-like cupins"/>
    <property type="match status" value="1"/>
</dbReference>
<evidence type="ECO:0000259" key="6">
    <source>
        <dbReference type="Pfam" id="PF04321"/>
    </source>
</evidence>
<dbReference type="OrthoDB" id="9803892at2"/>
<dbReference type="Proteomes" id="UP000295198">
    <property type="component" value="Unassembled WGS sequence"/>
</dbReference>
<dbReference type="SUPFAM" id="SSF51735">
    <property type="entry name" value="NAD(P)-binding Rossmann-fold domains"/>
    <property type="match status" value="1"/>
</dbReference>
<evidence type="ECO:0000313" key="7">
    <source>
        <dbReference type="EMBL" id="RYP85218.1"/>
    </source>
</evidence>
<dbReference type="InterPro" id="IPR014710">
    <property type="entry name" value="RmlC-like_jellyroll"/>
</dbReference>
<keyword evidence="8" id="KW-1185">Reference proteome</keyword>
<dbReference type="InterPro" id="IPR000888">
    <property type="entry name" value="RmlC-like"/>
</dbReference>
<keyword evidence="5" id="KW-0521">NADP</keyword>
<feature type="site" description="Participates in a stacking interaction with the thymidine ring of dTDP-4-oxo-6-deoxyglucose" evidence="4">
    <location>
        <position position="135"/>
    </location>
</feature>
<evidence type="ECO:0000256" key="4">
    <source>
        <dbReference type="PIRSR" id="PIRSR600888-3"/>
    </source>
</evidence>